<dbReference type="InterPro" id="IPR002816">
    <property type="entry name" value="TraB/PrgY/GumN_fam"/>
</dbReference>
<accession>A0A1H6BSX2</accession>
<evidence type="ECO:0000313" key="2">
    <source>
        <dbReference type="EMBL" id="SEG63831.1"/>
    </source>
</evidence>
<feature type="chain" id="PRO_5009294058" evidence="1">
    <location>
        <begin position="24"/>
        <end position="294"/>
    </location>
</feature>
<evidence type="ECO:0000256" key="1">
    <source>
        <dbReference type="SAM" id="SignalP"/>
    </source>
</evidence>
<protein>
    <submittedName>
        <fullName evidence="2">Uncharacterized conserved protein YbaP, TraB family</fullName>
    </submittedName>
</protein>
<keyword evidence="3" id="KW-1185">Reference proteome</keyword>
<sequence>MRKIVYCMILTMIGTLTASHSYAKEPIANSLLWKISGNSLKNDSYIVLTTPSLCEESSSLMSKMEYVLHKVKAYYTETSINNPNTAIETEKLLRINDSKSTLNKILSSKTYMRVRAKLSIVQVDERTLNNYKPIYAYNVLSKAVYPECSHANYTEFLFRAYAEQYGIPVKELLSIKDAVSIINDYGNDYWSNEIDYVLNNEQEIKQTLASKAEFYYKEDIQGINSLYKSTKFLNSRYEHSDIEKKRTDLIVKGIIGAITKESCVITFDVSCVMNQSTSVFDRLESLGYKVTPVK</sequence>
<dbReference type="Proteomes" id="UP000236731">
    <property type="component" value="Unassembled WGS sequence"/>
</dbReference>
<organism evidence="2 3">
    <name type="scientific">Sphingobacterium lactis</name>
    <dbReference type="NCBI Taxonomy" id="797291"/>
    <lineage>
        <taxon>Bacteria</taxon>
        <taxon>Pseudomonadati</taxon>
        <taxon>Bacteroidota</taxon>
        <taxon>Sphingobacteriia</taxon>
        <taxon>Sphingobacteriales</taxon>
        <taxon>Sphingobacteriaceae</taxon>
        <taxon>Sphingobacterium</taxon>
    </lineage>
</organism>
<reference evidence="3" key="1">
    <citation type="submission" date="2016-10" db="EMBL/GenBank/DDBJ databases">
        <authorList>
            <person name="Varghese N."/>
            <person name="Submissions S."/>
        </authorList>
    </citation>
    <scope>NUCLEOTIDE SEQUENCE [LARGE SCALE GENOMIC DNA]</scope>
    <source>
        <strain evidence="3">DSM 22361</strain>
    </source>
</reference>
<dbReference type="Pfam" id="PF01963">
    <property type="entry name" value="TraB_PrgY_gumN"/>
    <property type="match status" value="1"/>
</dbReference>
<dbReference type="EMBL" id="FNUT01000011">
    <property type="protein sequence ID" value="SEG63831.1"/>
    <property type="molecule type" value="Genomic_DNA"/>
</dbReference>
<dbReference type="AlphaFoldDB" id="A0A1H6BSX2"/>
<keyword evidence="1" id="KW-0732">Signal</keyword>
<proteinExistence type="predicted"/>
<name>A0A1H6BSX2_9SPHI</name>
<gene>
    <name evidence="2" type="ORF">SAMN05421877_111121</name>
</gene>
<dbReference type="CDD" id="cd14789">
    <property type="entry name" value="Tiki"/>
    <property type="match status" value="1"/>
</dbReference>
<evidence type="ECO:0000313" key="3">
    <source>
        <dbReference type="Proteomes" id="UP000236731"/>
    </source>
</evidence>
<feature type="signal peptide" evidence="1">
    <location>
        <begin position="1"/>
        <end position="23"/>
    </location>
</feature>